<evidence type="ECO:0000313" key="2">
    <source>
        <dbReference type="Proteomes" id="UP000635606"/>
    </source>
</evidence>
<keyword evidence="2" id="KW-1185">Reference proteome</keyword>
<reference evidence="1" key="1">
    <citation type="submission" date="2021-01" db="EMBL/GenBank/DDBJ databases">
        <title>Whole genome shotgun sequence of Virgisporangium ochraceum NBRC 16418.</title>
        <authorList>
            <person name="Komaki H."/>
            <person name="Tamura T."/>
        </authorList>
    </citation>
    <scope>NUCLEOTIDE SEQUENCE</scope>
    <source>
        <strain evidence="1">NBRC 16418</strain>
    </source>
</reference>
<evidence type="ECO:0000313" key="1">
    <source>
        <dbReference type="EMBL" id="GIJ69899.1"/>
    </source>
</evidence>
<comment type="caution">
    <text evidence="1">The sequence shown here is derived from an EMBL/GenBank/DDBJ whole genome shotgun (WGS) entry which is preliminary data.</text>
</comment>
<dbReference type="EMBL" id="BOPH01000069">
    <property type="protein sequence ID" value="GIJ69899.1"/>
    <property type="molecule type" value="Genomic_DNA"/>
</dbReference>
<gene>
    <name evidence="1" type="ORF">Voc01_048160</name>
</gene>
<sequence>MDNPTWLEDQRQAAADHAERLSERLGCVGPALSGTLVAPLWERHQAAIRSHQGRDCGHVTQMPRPLYVLARQPGYLFCQPCANGLDFEGMAPRCDLCGNAEPRSGAWYRGVVDFVIFIVGLCRDCADGRPPMALIGASPWPGNRAERRAAARASRRNGA</sequence>
<name>A0A8J3ZU18_9ACTN</name>
<accession>A0A8J3ZU18</accession>
<proteinExistence type="predicted"/>
<dbReference type="AlphaFoldDB" id="A0A8J3ZU18"/>
<protein>
    <submittedName>
        <fullName evidence="1">Uncharacterized protein</fullName>
    </submittedName>
</protein>
<dbReference type="RefSeq" id="WP_203929809.1">
    <property type="nucleotide sequence ID" value="NZ_BOPH01000069.1"/>
</dbReference>
<dbReference type="Proteomes" id="UP000635606">
    <property type="component" value="Unassembled WGS sequence"/>
</dbReference>
<organism evidence="1 2">
    <name type="scientific">Virgisporangium ochraceum</name>
    <dbReference type="NCBI Taxonomy" id="65505"/>
    <lineage>
        <taxon>Bacteria</taxon>
        <taxon>Bacillati</taxon>
        <taxon>Actinomycetota</taxon>
        <taxon>Actinomycetes</taxon>
        <taxon>Micromonosporales</taxon>
        <taxon>Micromonosporaceae</taxon>
        <taxon>Virgisporangium</taxon>
    </lineage>
</organism>